<name>A0A1N7NB34_9BACT</name>
<accession>A0A1N7NB34</accession>
<organism evidence="1 2">
    <name type="scientific">Filimonas lacunae</name>
    <dbReference type="NCBI Taxonomy" id="477680"/>
    <lineage>
        <taxon>Bacteria</taxon>
        <taxon>Pseudomonadati</taxon>
        <taxon>Bacteroidota</taxon>
        <taxon>Chitinophagia</taxon>
        <taxon>Chitinophagales</taxon>
        <taxon>Chitinophagaceae</taxon>
        <taxon>Filimonas</taxon>
    </lineage>
</organism>
<proteinExistence type="predicted"/>
<dbReference type="Proteomes" id="UP000186917">
    <property type="component" value="Unassembled WGS sequence"/>
</dbReference>
<reference evidence="2" key="1">
    <citation type="submission" date="2017-01" db="EMBL/GenBank/DDBJ databases">
        <authorList>
            <person name="Varghese N."/>
            <person name="Submissions S."/>
        </authorList>
    </citation>
    <scope>NUCLEOTIDE SEQUENCE [LARGE SCALE GENOMIC DNA]</scope>
    <source>
        <strain evidence="2">DSM 21054</strain>
    </source>
</reference>
<gene>
    <name evidence="1" type="ORF">SAMN05421788_102311</name>
</gene>
<protein>
    <submittedName>
        <fullName evidence="1">Uncharacterized protein</fullName>
    </submittedName>
</protein>
<evidence type="ECO:0000313" key="1">
    <source>
        <dbReference type="EMBL" id="SIS95574.1"/>
    </source>
</evidence>
<sequence length="136" mass="15496">MKKSPAKKRAFAQLVKQGLGKRTHVYIKLPLLYNDNTLRAQHCPVLLLIRNVSVSRKSDLLLQVKSIWHRTIFFTGTRKPKKSRINQIIPLSLQKATNCSLLPTPNDSLIVLSRFSILLKPEGVIFFSFKHSGISF</sequence>
<keyword evidence="2" id="KW-1185">Reference proteome</keyword>
<evidence type="ECO:0000313" key="2">
    <source>
        <dbReference type="Proteomes" id="UP000186917"/>
    </source>
</evidence>
<dbReference type="EMBL" id="FTOR01000002">
    <property type="protein sequence ID" value="SIS95574.1"/>
    <property type="molecule type" value="Genomic_DNA"/>
</dbReference>
<dbReference type="AlphaFoldDB" id="A0A1N7NB34"/>